<dbReference type="Proteomes" id="UP000261560">
    <property type="component" value="Unplaced"/>
</dbReference>
<dbReference type="GO" id="GO:0004896">
    <property type="term" value="F:cytokine receptor activity"/>
    <property type="evidence" value="ECO:0007669"/>
    <property type="project" value="TreeGrafter"/>
</dbReference>
<dbReference type="Pfam" id="PF09294">
    <property type="entry name" value="Interfer-bind"/>
    <property type="match status" value="1"/>
</dbReference>
<dbReference type="STRING" id="30732.ENSOMEP00000032338"/>
<dbReference type="InterPro" id="IPR050650">
    <property type="entry name" value="Type-II_Cytokine-TF_Rcpt"/>
</dbReference>
<dbReference type="OMA" id="PCSNIAL"/>
<feature type="region of interest" description="Disordered" evidence="1">
    <location>
        <begin position="262"/>
        <end position="284"/>
    </location>
</feature>
<proteinExistence type="predicted"/>
<dbReference type="GeneTree" id="ENSGT00940000157314"/>
<dbReference type="PANTHER" id="PTHR20859">
    <property type="entry name" value="INTERFERON/INTERLEUKIN RECEPTOR"/>
    <property type="match status" value="1"/>
</dbReference>
<dbReference type="Gene3D" id="2.60.40.10">
    <property type="entry name" value="Immunoglobulins"/>
    <property type="match status" value="1"/>
</dbReference>
<dbReference type="KEGG" id="oml:112155356"/>
<dbReference type="PROSITE" id="PS50853">
    <property type="entry name" value="FN3"/>
    <property type="match status" value="1"/>
</dbReference>
<dbReference type="SUPFAM" id="SSF49265">
    <property type="entry name" value="Fibronectin type III"/>
    <property type="match status" value="2"/>
</dbReference>
<feature type="domain" description="Fibronectin type-III" evidence="4">
    <location>
        <begin position="23"/>
        <end position="118"/>
    </location>
</feature>
<evidence type="ECO:0000259" key="4">
    <source>
        <dbReference type="PROSITE" id="PS50853"/>
    </source>
</evidence>
<accession>A0A3B3DQD4</accession>
<dbReference type="PaxDb" id="30732-ENSOMEP00000032338"/>
<dbReference type="InterPro" id="IPR015373">
    <property type="entry name" value="Interferon/interleukin_rcp_dom"/>
</dbReference>
<name>A0A3B3DQD4_ORYME</name>
<dbReference type="AlphaFoldDB" id="A0A3B3DQD4"/>
<evidence type="ECO:0000313" key="6">
    <source>
        <dbReference type="Proteomes" id="UP000261560"/>
    </source>
</evidence>
<evidence type="ECO:0000256" key="1">
    <source>
        <dbReference type="SAM" id="MobiDB-lite"/>
    </source>
</evidence>
<keyword evidence="2" id="KW-0812">Transmembrane</keyword>
<feature type="signal peptide" evidence="3">
    <location>
        <begin position="1"/>
        <end position="20"/>
    </location>
</feature>
<dbReference type="InterPro" id="IPR003961">
    <property type="entry name" value="FN3_dom"/>
</dbReference>
<dbReference type="CDD" id="cd00063">
    <property type="entry name" value="FN3"/>
    <property type="match status" value="1"/>
</dbReference>
<protein>
    <submittedName>
        <fullName evidence="5">Interferon alpha/beta receptor 2-like</fullName>
    </submittedName>
</protein>
<dbReference type="OrthoDB" id="10031784at2759"/>
<sequence length="284" mass="31054">MRPCTPPLLLLLLMAGMCAALPSPSNVSISSYNLQHTLTFSPGPHSPPGAGFRVQVSNSRRKSWRSVVACWSLRAGQTCNLTKAFKDPFSTYRARVCAVTANQTSEWTESGPFEPMSDTVFGPPGVSVSGCGNCLLLRLSVPAELRRSFRVGGAHSQVHVHVQRTRDQTQFSLLLPLQEENVISYLEPGVEYCVRASFVSFLNRNTLPSEAHCAFTSAPPPKLCLQMLKGLLGAFGLLLVLVLLTCVRWVRVRRQQVLPRPERAPPAVCSGFPLSTSKQHESAP</sequence>
<organism evidence="5 6">
    <name type="scientific">Oryzias melastigma</name>
    <name type="common">Marine medaka</name>
    <dbReference type="NCBI Taxonomy" id="30732"/>
    <lineage>
        <taxon>Eukaryota</taxon>
        <taxon>Metazoa</taxon>
        <taxon>Chordata</taxon>
        <taxon>Craniata</taxon>
        <taxon>Vertebrata</taxon>
        <taxon>Euteleostomi</taxon>
        <taxon>Actinopterygii</taxon>
        <taxon>Neopterygii</taxon>
        <taxon>Teleostei</taxon>
        <taxon>Neoteleostei</taxon>
        <taxon>Acanthomorphata</taxon>
        <taxon>Ovalentaria</taxon>
        <taxon>Atherinomorphae</taxon>
        <taxon>Beloniformes</taxon>
        <taxon>Adrianichthyidae</taxon>
        <taxon>Oryziinae</taxon>
        <taxon>Oryzias</taxon>
    </lineage>
</organism>
<keyword evidence="6" id="KW-1185">Reference proteome</keyword>
<dbReference type="RefSeq" id="XP_024142681.1">
    <property type="nucleotide sequence ID" value="XM_024286913.2"/>
</dbReference>
<keyword evidence="2" id="KW-1133">Transmembrane helix</keyword>
<reference evidence="5" key="1">
    <citation type="submission" date="2025-08" db="UniProtKB">
        <authorList>
            <consortium name="Ensembl"/>
        </authorList>
    </citation>
    <scope>IDENTIFICATION</scope>
</reference>
<dbReference type="PANTHER" id="PTHR20859:SF53">
    <property type="entry name" value="INTERLEUKIN-22 RECEPTOR SUBUNIT ALPHA-1"/>
    <property type="match status" value="1"/>
</dbReference>
<evidence type="ECO:0000256" key="3">
    <source>
        <dbReference type="SAM" id="SignalP"/>
    </source>
</evidence>
<keyword evidence="3" id="KW-0732">Signal</keyword>
<reference evidence="5" key="2">
    <citation type="submission" date="2025-09" db="UniProtKB">
        <authorList>
            <consortium name="Ensembl"/>
        </authorList>
    </citation>
    <scope>IDENTIFICATION</scope>
</reference>
<feature type="transmembrane region" description="Helical" evidence="2">
    <location>
        <begin position="230"/>
        <end position="250"/>
    </location>
</feature>
<dbReference type="Pfam" id="PF01108">
    <property type="entry name" value="Tissue_fac"/>
    <property type="match status" value="1"/>
</dbReference>
<feature type="chain" id="PRO_5017464361" evidence="3">
    <location>
        <begin position="21"/>
        <end position="284"/>
    </location>
</feature>
<evidence type="ECO:0000256" key="2">
    <source>
        <dbReference type="SAM" id="Phobius"/>
    </source>
</evidence>
<dbReference type="InterPro" id="IPR013783">
    <property type="entry name" value="Ig-like_fold"/>
</dbReference>
<dbReference type="Ensembl" id="ENSOMET00000024436.1">
    <property type="protein sequence ID" value="ENSOMEP00000032338.1"/>
    <property type="gene ID" value="ENSOMEG00000017717.1"/>
</dbReference>
<keyword evidence="2" id="KW-0472">Membrane</keyword>
<dbReference type="GeneID" id="112155356"/>
<dbReference type="GO" id="GO:0005886">
    <property type="term" value="C:plasma membrane"/>
    <property type="evidence" value="ECO:0007669"/>
    <property type="project" value="TreeGrafter"/>
</dbReference>
<evidence type="ECO:0000313" key="5">
    <source>
        <dbReference type="Ensembl" id="ENSOMEP00000032338.1"/>
    </source>
</evidence>
<dbReference type="InterPro" id="IPR036116">
    <property type="entry name" value="FN3_sf"/>
</dbReference>